<gene>
    <name evidence="1" type="ORF">EDC24_2049</name>
</gene>
<dbReference type="AlphaFoldDB" id="A0A3N5B4M0"/>
<reference evidence="1 2" key="1">
    <citation type="submission" date="2018-11" db="EMBL/GenBank/DDBJ databases">
        <title>Genomic Encyclopedia of Type Strains, Phase IV (KMG-IV): sequencing the most valuable type-strain genomes for metagenomic binning, comparative biology and taxonomic classification.</title>
        <authorList>
            <person name="Goeker M."/>
        </authorList>
    </citation>
    <scope>NUCLEOTIDE SEQUENCE [LARGE SCALE GENOMIC DNA]</scope>
    <source>
        <strain evidence="1 2">DSM 18090</strain>
    </source>
</reference>
<dbReference type="EMBL" id="RKRF01000010">
    <property type="protein sequence ID" value="RPF52059.1"/>
    <property type="molecule type" value="Genomic_DNA"/>
</dbReference>
<evidence type="ECO:0008006" key="3">
    <source>
        <dbReference type="Google" id="ProtNLM"/>
    </source>
</evidence>
<proteinExistence type="predicted"/>
<evidence type="ECO:0000313" key="2">
    <source>
        <dbReference type="Proteomes" id="UP000276443"/>
    </source>
</evidence>
<protein>
    <recommendedName>
        <fullName evidence="3">Lipoprotein</fullName>
    </recommendedName>
</protein>
<evidence type="ECO:0000313" key="1">
    <source>
        <dbReference type="EMBL" id="RPF52059.1"/>
    </source>
</evidence>
<organism evidence="1 2">
    <name type="scientific">Aquisalibacillus elongatus</name>
    <dbReference type="NCBI Taxonomy" id="485577"/>
    <lineage>
        <taxon>Bacteria</taxon>
        <taxon>Bacillati</taxon>
        <taxon>Bacillota</taxon>
        <taxon>Bacilli</taxon>
        <taxon>Bacillales</taxon>
        <taxon>Bacillaceae</taxon>
        <taxon>Aquisalibacillus</taxon>
    </lineage>
</organism>
<dbReference type="Proteomes" id="UP000276443">
    <property type="component" value="Unassembled WGS sequence"/>
</dbReference>
<sequence>MKKGIVIIFSMLLVGCMGTKTFTWEVDGVSEDDVIAVNCSDELNKTNNDFGVECLIEVTDDTNLVDNQGNEITINDIQEGSNIKVTLTSSIEIKTKDNYKAEEIVLYNN</sequence>
<name>A0A3N5B4M0_9BACI</name>
<keyword evidence="2" id="KW-1185">Reference proteome</keyword>
<comment type="caution">
    <text evidence="1">The sequence shown here is derived from an EMBL/GenBank/DDBJ whole genome shotgun (WGS) entry which is preliminary data.</text>
</comment>
<accession>A0A3N5B4M0</accession>
<dbReference type="PROSITE" id="PS51257">
    <property type="entry name" value="PROKAR_LIPOPROTEIN"/>
    <property type="match status" value="1"/>
</dbReference>